<accession>A0A3T0N5A1</accession>
<dbReference type="InterPro" id="IPR008146">
    <property type="entry name" value="Gln_synth_cat_dom"/>
</dbReference>
<dbReference type="GO" id="GO:0005524">
    <property type="term" value="F:ATP binding"/>
    <property type="evidence" value="ECO:0007669"/>
    <property type="project" value="UniProtKB-KW"/>
</dbReference>
<evidence type="ECO:0000256" key="2">
    <source>
        <dbReference type="ARBA" id="ARBA00003117"/>
    </source>
</evidence>
<dbReference type="InterPro" id="IPR036651">
    <property type="entry name" value="Gln_synt_N_sf"/>
</dbReference>
<feature type="domain" description="GS catalytic" evidence="10">
    <location>
        <begin position="142"/>
        <end position="483"/>
    </location>
</feature>
<keyword evidence="5" id="KW-0067">ATP-binding</keyword>
<dbReference type="GO" id="GO:0006542">
    <property type="term" value="P:glutamine biosynthetic process"/>
    <property type="evidence" value="ECO:0007669"/>
    <property type="project" value="InterPro"/>
</dbReference>
<dbReference type="SUPFAM" id="SSF54368">
    <property type="entry name" value="Glutamine synthetase, N-terminal domain"/>
    <property type="match status" value="1"/>
</dbReference>
<keyword evidence="4" id="KW-0547">Nucleotide-binding</keyword>
<comment type="cofactor">
    <cofactor evidence="1">
        <name>Mg(2+)</name>
        <dbReference type="ChEBI" id="CHEBI:18420"/>
    </cofactor>
</comment>
<dbReference type="Pfam" id="PF00120">
    <property type="entry name" value="Gln-synt_C"/>
    <property type="match status" value="1"/>
</dbReference>
<dbReference type="SUPFAM" id="SSF55931">
    <property type="entry name" value="Glutamine synthetase/guanido kinase"/>
    <property type="match status" value="1"/>
</dbReference>
<dbReference type="Gene3D" id="3.10.20.70">
    <property type="entry name" value="Glutamine synthetase, N-terminal domain"/>
    <property type="match status" value="1"/>
</dbReference>
<organism evidence="11 12">
    <name type="scientific">Parasedimentitalea marina</name>
    <dbReference type="NCBI Taxonomy" id="2483033"/>
    <lineage>
        <taxon>Bacteria</taxon>
        <taxon>Pseudomonadati</taxon>
        <taxon>Pseudomonadota</taxon>
        <taxon>Alphaproteobacteria</taxon>
        <taxon>Rhodobacterales</taxon>
        <taxon>Paracoccaceae</taxon>
        <taxon>Parasedimentitalea</taxon>
    </lineage>
</organism>
<dbReference type="RefSeq" id="WP_127749769.1">
    <property type="nucleotide sequence ID" value="NZ_CP033219.1"/>
</dbReference>
<comment type="similarity">
    <text evidence="7 8">Belongs to the glutamine synthetase family.</text>
</comment>
<dbReference type="PANTHER" id="PTHR43785">
    <property type="entry name" value="GAMMA-GLUTAMYLPUTRESCINE SYNTHETASE"/>
    <property type="match status" value="1"/>
</dbReference>
<evidence type="ECO:0000313" key="11">
    <source>
        <dbReference type="EMBL" id="AZV79220.1"/>
    </source>
</evidence>
<dbReference type="Proteomes" id="UP000283063">
    <property type="component" value="Chromosome"/>
</dbReference>
<gene>
    <name evidence="11" type="ORF">EBB79_15930</name>
</gene>
<evidence type="ECO:0000256" key="4">
    <source>
        <dbReference type="ARBA" id="ARBA00022741"/>
    </source>
</evidence>
<evidence type="ECO:0000256" key="7">
    <source>
        <dbReference type="PROSITE-ProRule" id="PRU01330"/>
    </source>
</evidence>
<dbReference type="InterPro" id="IPR014746">
    <property type="entry name" value="Gln_synth/guanido_kin_cat_dom"/>
</dbReference>
<evidence type="ECO:0000256" key="8">
    <source>
        <dbReference type="RuleBase" id="RU000384"/>
    </source>
</evidence>
<reference evidence="11 12" key="1">
    <citation type="submission" date="2018-10" db="EMBL/GenBank/DDBJ databases">
        <title>Parasedimentitalea marina sp. nov., a psychrophilic bacterium isolated from deep seawater of the New Britain Trench.</title>
        <authorList>
            <person name="Cao J."/>
        </authorList>
    </citation>
    <scope>NUCLEOTIDE SEQUENCE [LARGE SCALE GENOMIC DNA]</scope>
    <source>
        <strain evidence="11 12">W43</strain>
    </source>
</reference>
<sequence length="483" mass="52682">MRNEFKAGKLAQMGLLSAEDRAKAAELVALVQSKGIETVRVLFVDQHGILRGKTIVANAFASVFDAGMAVPSTLLLKDTSHRTAFDVWSSSGGKDAGPMQGAGDVLLVPCPDTFRVLPWSPHSAWIFCDVVTRSGGPVPFSSRQVLRSAMDRLADQGMAAVVGLEVEFHVFDRIDGATGHHQSGAPGTPIETRNLAQGYQFLTETRYGELEPILDDLRRNAQSLGLAVRSVEVEMGPSQVEFTFDPADPMTQADAMVMFRTLVKQVCAARGLHASFMAKPRLENTCANGWHIHQSLLDLNTGRNLFMPDEGGGLTPQASGWIAGLLKHAAAASVMIAPSVNSYKRYLPFQLAPNKIQWGEDNRGAMLRALLLEGDSASRVENRAPDCSANPYYALAAQLIAGSEGIANGRVAPAPTVSPYDGDGRQLPRSLGDALQAFELSPLFRQSLGDEFVDYLLHLKRFEWNRYLNTVSEWEQAEYFNLY</sequence>
<protein>
    <submittedName>
        <fullName evidence="11">Glutamine synthetase</fullName>
    </submittedName>
</protein>
<dbReference type="EMBL" id="CP033219">
    <property type="protein sequence ID" value="AZV79220.1"/>
    <property type="molecule type" value="Genomic_DNA"/>
</dbReference>
<keyword evidence="12" id="KW-1185">Reference proteome</keyword>
<dbReference type="KEGG" id="sedi:EBB79_15930"/>
<evidence type="ECO:0000313" key="12">
    <source>
        <dbReference type="Proteomes" id="UP000283063"/>
    </source>
</evidence>
<comment type="function">
    <text evidence="2">Catalyzes the ATP-dependent biosynthesis of glutamine from glutamate and ammonia.</text>
</comment>
<dbReference type="PROSITE" id="PS51987">
    <property type="entry name" value="GS_CATALYTIC"/>
    <property type="match status" value="1"/>
</dbReference>
<evidence type="ECO:0000256" key="6">
    <source>
        <dbReference type="ARBA" id="ARBA00023231"/>
    </source>
</evidence>
<evidence type="ECO:0000259" key="9">
    <source>
        <dbReference type="PROSITE" id="PS51986"/>
    </source>
</evidence>
<dbReference type="InterPro" id="IPR008147">
    <property type="entry name" value="Gln_synt_N"/>
</dbReference>
<dbReference type="PANTHER" id="PTHR43785:SF12">
    <property type="entry name" value="TYPE-1 GLUTAMINE SYNTHETASE 2"/>
    <property type="match status" value="1"/>
</dbReference>
<dbReference type="SMART" id="SM01230">
    <property type="entry name" value="Gln-synt_C"/>
    <property type="match status" value="1"/>
</dbReference>
<evidence type="ECO:0000256" key="1">
    <source>
        <dbReference type="ARBA" id="ARBA00001946"/>
    </source>
</evidence>
<proteinExistence type="inferred from homology"/>
<keyword evidence="3" id="KW-0436">Ligase</keyword>
<dbReference type="PROSITE" id="PS51986">
    <property type="entry name" value="GS_BETA_GRASP"/>
    <property type="match status" value="1"/>
</dbReference>
<dbReference type="OrthoDB" id="9807095at2"/>
<evidence type="ECO:0000259" key="10">
    <source>
        <dbReference type="PROSITE" id="PS51987"/>
    </source>
</evidence>
<dbReference type="AlphaFoldDB" id="A0A3T0N5A1"/>
<dbReference type="GO" id="GO:0004356">
    <property type="term" value="F:glutamine synthetase activity"/>
    <property type="evidence" value="ECO:0007669"/>
    <property type="project" value="InterPro"/>
</dbReference>
<keyword evidence="6" id="KW-0535">Nitrogen fixation</keyword>
<evidence type="ECO:0000256" key="5">
    <source>
        <dbReference type="ARBA" id="ARBA00022840"/>
    </source>
</evidence>
<dbReference type="Gene3D" id="3.30.590.10">
    <property type="entry name" value="Glutamine synthetase/guanido kinase, catalytic domain"/>
    <property type="match status" value="1"/>
</dbReference>
<evidence type="ECO:0000256" key="3">
    <source>
        <dbReference type="ARBA" id="ARBA00022598"/>
    </source>
</evidence>
<feature type="domain" description="GS beta-grasp" evidence="9">
    <location>
        <begin position="34"/>
        <end position="135"/>
    </location>
</feature>
<name>A0A3T0N5A1_9RHOB</name>